<accession>A0ABS4GJ78</accession>
<dbReference type="Gene3D" id="2.30.30.240">
    <property type="entry name" value="PRC-barrel domain"/>
    <property type="match status" value="1"/>
</dbReference>
<evidence type="ECO:0000313" key="3">
    <source>
        <dbReference type="Proteomes" id="UP001519342"/>
    </source>
</evidence>
<feature type="domain" description="PRC-barrel" evidence="1">
    <location>
        <begin position="6"/>
        <end position="80"/>
    </location>
</feature>
<dbReference type="Proteomes" id="UP001519342">
    <property type="component" value="Unassembled WGS sequence"/>
</dbReference>
<sequence>MTNYLDLLEKDIINIKNGEVIGRFDDVEIDASKGKITAFYIEEGSRFMGILGKSKTRKIRWEDIIRIGVDVIIVNADDDNRAIKEMLE</sequence>
<reference evidence="2 3" key="1">
    <citation type="submission" date="2021-03" db="EMBL/GenBank/DDBJ databases">
        <title>Genomic Encyclopedia of Type Strains, Phase IV (KMG-IV): sequencing the most valuable type-strain genomes for metagenomic binning, comparative biology and taxonomic classification.</title>
        <authorList>
            <person name="Goeker M."/>
        </authorList>
    </citation>
    <scope>NUCLEOTIDE SEQUENCE [LARGE SCALE GENOMIC DNA]</scope>
    <source>
        <strain evidence="2 3">DSM 24004</strain>
    </source>
</reference>
<dbReference type="InterPro" id="IPR011033">
    <property type="entry name" value="PRC_barrel-like_sf"/>
</dbReference>
<proteinExistence type="predicted"/>
<protein>
    <submittedName>
        <fullName evidence="2">YlmC/YmxH family sporulation protein</fullName>
    </submittedName>
</protein>
<dbReference type="PANTHER" id="PTHR40061:SF1">
    <property type="entry name" value="SPORULATION PROTEIN YLMC-RELATED"/>
    <property type="match status" value="1"/>
</dbReference>
<dbReference type="EMBL" id="JAGGKS010000014">
    <property type="protein sequence ID" value="MBP1927405.1"/>
    <property type="molecule type" value="Genomic_DNA"/>
</dbReference>
<evidence type="ECO:0000313" key="2">
    <source>
        <dbReference type="EMBL" id="MBP1927405.1"/>
    </source>
</evidence>
<dbReference type="NCBIfam" id="TIGR02888">
    <property type="entry name" value="spore_YlmC_YmxH"/>
    <property type="match status" value="1"/>
</dbReference>
<dbReference type="PANTHER" id="PTHR40061">
    <property type="entry name" value="SPORULATION PROTEIN YLMC-RELATED"/>
    <property type="match status" value="1"/>
</dbReference>
<gene>
    <name evidence="2" type="ORF">J2Z76_003306</name>
</gene>
<dbReference type="InterPro" id="IPR014238">
    <property type="entry name" value="Spore_YlmC/YmxH"/>
</dbReference>
<comment type="caution">
    <text evidence="2">The sequence shown here is derived from an EMBL/GenBank/DDBJ whole genome shotgun (WGS) entry which is preliminary data.</text>
</comment>
<dbReference type="InterPro" id="IPR027275">
    <property type="entry name" value="PRC-brl_dom"/>
</dbReference>
<organism evidence="2 3">
    <name type="scientific">Sedimentibacter acidaminivorans</name>
    <dbReference type="NCBI Taxonomy" id="913099"/>
    <lineage>
        <taxon>Bacteria</taxon>
        <taxon>Bacillati</taxon>
        <taxon>Bacillota</taxon>
        <taxon>Tissierellia</taxon>
        <taxon>Sedimentibacter</taxon>
    </lineage>
</organism>
<dbReference type="RefSeq" id="WP_209513112.1">
    <property type="nucleotide sequence ID" value="NZ_JAGGKS010000014.1"/>
</dbReference>
<name>A0ABS4GJ78_9FIRM</name>
<dbReference type="Pfam" id="PF05239">
    <property type="entry name" value="PRC"/>
    <property type="match status" value="1"/>
</dbReference>
<dbReference type="SUPFAM" id="SSF50346">
    <property type="entry name" value="PRC-barrel domain"/>
    <property type="match status" value="1"/>
</dbReference>
<keyword evidence="3" id="KW-1185">Reference proteome</keyword>
<evidence type="ECO:0000259" key="1">
    <source>
        <dbReference type="Pfam" id="PF05239"/>
    </source>
</evidence>